<dbReference type="RefSeq" id="WP_308487467.1">
    <property type="nucleotide sequence ID" value="NZ_JAVFCB010000001.1"/>
</dbReference>
<feature type="region of interest" description="Disordered" evidence="1">
    <location>
        <begin position="60"/>
        <end position="87"/>
    </location>
</feature>
<sequence length="87" mass="9294">MTTPAATFDAHVPTTWTRTELEAAGYEGFATFEELQQHGATKSPGIYVVLRSPATPPVFLTEAKPGGAKTSPRQLSGYKRSGSVALR</sequence>
<dbReference type="EMBL" id="JAVFCB010000001">
    <property type="protein sequence ID" value="MDQ4212532.1"/>
    <property type="molecule type" value="Genomic_DNA"/>
</dbReference>
<gene>
    <name evidence="2" type="ORF">RBR11_01215</name>
</gene>
<organism evidence="2 3">
    <name type="scientific">Microbacterium capsulatum</name>
    <dbReference type="NCBI Taxonomy" id="3041921"/>
    <lineage>
        <taxon>Bacteria</taxon>
        <taxon>Bacillati</taxon>
        <taxon>Actinomycetota</taxon>
        <taxon>Actinomycetes</taxon>
        <taxon>Micrococcales</taxon>
        <taxon>Microbacteriaceae</taxon>
        <taxon>Microbacterium</taxon>
    </lineage>
</organism>
<keyword evidence="3" id="KW-1185">Reference proteome</keyword>
<proteinExistence type="predicted"/>
<accession>A0ABU0XBR1</accession>
<dbReference type="Proteomes" id="UP001230289">
    <property type="component" value="Unassembled WGS sequence"/>
</dbReference>
<reference evidence="2 3" key="1">
    <citation type="submission" date="2023-08" db="EMBL/GenBank/DDBJ databases">
        <title>Microbacterium sp. nov., isolated from a waste landfill.</title>
        <authorList>
            <person name="Wen W."/>
        </authorList>
    </citation>
    <scope>NUCLEOTIDE SEQUENCE [LARGE SCALE GENOMIC DNA]</scope>
    <source>
        <strain evidence="2 3">ASV81</strain>
    </source>
</reference>
<comment type="caution">
    <text evidence="2">The sequence shown here is derived from an EMBL/GenBank/DDBJ whole genome shotgun (WGS) entry which is preliminary data.</text>
</comment>
<protein>
    <submittedName>
        <fullName evidence="2">Uncharacterized protein</fullName>
    </submittedName>
</protein>
<evidence type="ECO:0000313" key="3">
    <source>
        <dbReference type="Proteomes" id="UP001230289"/>
    </source>
</evidence>
<evidence type="ECO:0000313" key="2">
    <source>
        <dbReference type="EMBL" id="MDQ4212532.1"/>
    </source>
</evidence>
<evidence type="ECO:0000256" key="1">
    <source>
        <dbReference type="SAM" id="MobiDB-lite"/>
    </source>
</evidence>
<name>A0ABU0XBR1_9MICO</name>